<evidence type="ECO:0000313" key="1">
    <source>
        <dbReference type="EMBL" id="GCE31202.1"/>
    </source>
</evidence>
<protein>
    <submittedName>
        <fullName evidence="1">Uncharacterized protein</fullName>
    </submittedName>
</protein>
<evidence type="ECO:0000313" key="2">
    <source>
        <dbReference type="Proteomes" id="UP000287171"/>
    </source>
</evidence>
<sequence>MVKIYESIVKESLLSDFPDKGSPTLANYATNFVGLPATLAVASVFWPRIVEVGDLIFLAEQYQPSKDEIGLERYEQKRTQEERRSLERVMNASSLGQMFYAEKLEILENEQLLDAFGETLKFFWALRLKNLFPDKDFVVEIGDNIGGEEGRVITFYQR</sequence>
<comment type="caution">
    <text evidence="1">The sequence shown here is derived from an EMBL/GenBank/DDBJ whole genome shotgun (WGS) entry which is preliminary data.</text>
</comment>
<organism evidence="1 2">
    <name type="scientific">Dictyobacter alpinus</name>
    <dbReference type="NCBI Taxonomy" id="2014873"/>
    <lineage>
        <taxon>Bacteria</taxon>
        <taxon>Bacillati</taxon>
        <taxon>Chloroflexota</taxon>
        <taxon>Ktedonobacteria</taxon>
        <taxon>Ktedonobacterales</taxon>
        <taxon>Dictyobacteraceae</taxon>
        <taxon>Dictyobacter</taxon>
    </lineage>
</organism>
<dbReference type="AlphaFoldDB" id="A0A402BIZ3"/>
<reference evidence="2" key="1">
    <citation type="submission" date="2018-12" db="EMBL/GenBank/DDBJ databases">
        <title>Tengunoibacter tsumagoiensis gen. nov., sp. nov., Dictyobacter kobayashii sp. nov., D. alpinus sp. nov., and D. joshuensis sp. nov. and description of Dictyobacteraceae fam. nov. within the order Ktedonobacterales isolated from Tengu-no-mugimeshi.</title>
        <authorList>
            <person name="Wang C.M."/>
            <person name="Zheng Y."/>
            <person name="Sakai Y."/>
            <person name="Toyoda A."/>
            <person name="Minakuchi Y."/>
            <person name="Abe K."/>
            <person name="Yokota A."/>
            <person name="Yabe S."/>
        </authorList>
    </citation>
    <scope>NUCLEOTIDE SEQUENCE [LARGE SCALE GENOMIC DNA]</scope>
    <source>
        <strain evidence="2">Uno16</strain>
    </source>
</reference>
<keyword evidence="2" id="KW-1185">Reference proteome</keyword>
<accession>A0A402BIZ3</accession>
<name>A0A402BIZ3_9CHLR</name>
<proteinExistence type="predicted"/>
<gene>
    <name evidence="1" type="ORF">KDA_66860</name>
</gene>
<dbReference type="Proteomes" id="UP000287171">
    <property type="component" value="Unassembled WGS sequence"/>
</dbReference>
<dbReference type="EMBL" id="BIFT01000002">
    <property type="protein sequence ID" value="GCE31202.1"/>
    <property type="molecule type" value="Genomic_DNA"/>
</dbReference>